<proteinExistence type="predicted"/>
<dbReference type="EMBL" id="KL363252">
    <property type="protein sequence ID" value="KFD50541.1"/>
    <property type="molecule type" value="Genomic_DNA"/>
</dbReference>
<dbReference type="EMBL" id="KL367573">
    <property type="protein sequence ID" value="KFD63427.1"/>
    <property type="molecule type" value="Genomic_DNA"/>
</dbReference>
<gene>
    <name evidence="1" type="ORF">M513_08609</name>
    <name evidence="2" type="ORF">M514_08609</name>
</gene>
<accession>A0A085N1T1</accession>
<dbReference type="Proteomes" id="UP000030764">
    <property type="component" value="Unassembled WGS sequence"/>
</dbReference>
<sequence length="81" mass="8866">MEAGPSRAAYRAMQFTLTEPPATYETCAAGHLLKNRPVSDCRQKTCIMGEAPSDEDPEAGQCALRRSSRLRKAHALHCCDS</sequence>
<evidence type="ECO:0000313" key="2">
    <source>
        <dbReference type="EMBL" id="KFD63427.1"/>
    </source>
</evidence>
<dbReference type="AlphaFoldDB" id="A0A085N1T1"/>
<name>A0A085N1T1_9BILA</name>
<evidence type="ECO:0000313" key="1">
    <source>
        <dbReference type="EMBL" id="KFD50541.1"/>
    </source>
</evidence>
<evidence type="ECO:0000313" key="3">
    <source>
        <dbReference type="Proteomes" id="UP000030764"/>
    </source>
</evidence>
<keyword evidence="3" id="KW-1185">Reference proteome</keyword>
<protein>
    <submittedName>
        <fullName evidence="2">Uncharacterized protein</fullName>
    </submittedName>
</protein>
<dbReference type="Proteomes" id="UP000030758">
    <property type="component" value="Unassembled WGS sequence"/>
</dbReference>
<organism evidence="2">
    <name type="scientific">Trichuris suis</name>
    <name type="common">pig whipworm</name>
    <dbReference type="NCBI Taxonomy" id="68888"/>
    <lineage>
        <taxon>Eukaryota</taxon>
        <taxon>Metazoa</taxon>
        <taxon>Ecdysozoa</taxon>
        <taxon>Nematoda</taxon>
        <taxon>Enoplea</taxon>
        <taxon>Dorylaimia</taxon>
        <taxon>Trichinellida</taxon>
        <taxon>Trichuridae</taxon>
        <taxon>Trichuris</taxon>
    </lineage>
</organism>
<reference evidence="2 3" key="1">
    <citation type="journal article" date="2014" name="Nat. Genet.">
        <title>Genome and transcriptome of the porcine whipworm Trichuris suis.</title>
        <authorList>
            <person name="Jex A.R."/>
            <person name="Nejsum P."/>
            <person name="Schwarz E.M."/>
            <person name="Hu L."/>
            <person name="Young N.D."/>
            <person name="Hall R.S."/>
            <person name="Korhonen P.K."/>
            <person name="Liao S."/>
            <person name="Thamsborg S."/>
            <person name="Xia J."/>
            <person name="Xu P."/>
            <person name="Wang S."/>
            <person name="Scheerlinck J.P."/>
            <person name="Hofmann A."/>
            <person name="Sternberg P.W."/>
            <person name="Wang J."/>
            <person name="Gasser R.B."/>
        </authorList>
    </citation>
    <scope>NUCLEOTIDE SEQUENCE [LARGE SCALE GENOMIC DNA]</scope>
    <source>
        <strain evidence="2">DCEP-RM93F</strain>
        <strain evidence="1">DCEP-RM93M</strain>
    </source>
</reference>